<dbReference type="KEGG" id="cki:Calkr_2143"/>
<name>E4S5U8_CALA7</name>
<reference evidence="1 2" key="2">
    <citation type="journal article" date="2011" name="J. Bacteriol.">
        <title>Complete genome sequences for the anaerobic, extremely thermophilic plant biomass-degrading bacteria Caldicellulosiruptor hydrothermalis, Caldicellulosiruptor kristjanssonii, Caldicellulosiruptor kronotskyensis, Caldicellulosiruptor owensenis, and Caldicellulosiruptor lactoaceticus.</title>
        <authorList>
            <person name="Blumer-Schuette S.E."/>
            <person name="Ozdemir I."/>
            <person name="Mistry D."/>
            <person name="Lucas S."/>
            <person name="Lapidus A."/>
            <person name="Cheng J.F."/>
            <person name="Goodwin L.A."/>
            <person name="Pitluck S."/>
            <person name="Land M.L."/>
            <person name="Hauser L.J."/>
            <person name="Woyke T."/>
            <person name="Mikhailova N."/>
            <person name="Pati A."/>
            <person name="Kyrpides N.C."/>
            <person name="Ivanova N."/>
            <person name="Detter J.C."/>
            <person name="Walston-Davenport K."/>
            <person name="Han S."/>
            <person name="Adams M.W."/>
            <person name="Kelly R.M."/>
        </authorList>
    </citation>
    <scope>NUCLEOTIDE SEQUENCE [LARGE SCALE GENOMIC DNA]</scope>
    <source>
        <strain evidence="2">ATCC 700853 / DSM 12137 / I77R1B</strain>
    </source>
</reference>
<dbReference type="HOGENOM" id="CLU_2092272_0_0_9"/>
<dbReference type="OrthoDB" id="9930994at2"/>
<gene>
    <name evidence="1" type="ordered locus">Calkr_2143</name>
</gene>
<dbReference type="AlphaFoldDB" id="E4S5U8"/>
<dbReference type="EMBL" id="CP002326">
    <property type="protein sequence ID" value="ADQ41608.1"/>
    <property type="molecule type" value="Genomic_DNA"/>
</dbReference>
<accession>E4S5U8</accession>
<reference key="1">
    <citation type="submission" date="2010-11" db="EMBL/GenBank/DDBJ databases">
        <title>Complete sequence of chromosome of Caldicellulosiruptor kristjanssonii 177R1B.</title>
        <authorList>
            <consortium name="US DOE Joint Genome Institute"/>
            <person name="Lucas S."/>
            <person name="Copeland A."/>
            <person name="Lapidus A."/>
            <person name="Cheng J.-F."/>
            <person name="Bruce D."/>
            <person name="Goodwin L."/>
            <person name="Pitluck S."/>
            <person name="Davenport K."/>
            <person name="Detter J.C."/>
            <person name="Han C."/>
            <person name="Tapia R."/>
            <person name="Land M."/>
            <person name="Hauser L."/>
            <person name="Jeffries C."/>
            <person name="Kyrpides N."/>
            <person name="Ivanova N."/>
            <person name="Mikhailova N."/>
            <person name="Blumer-Schuette S.E."/>
            <person name="Kelly R.M."/>
            <person name="Woyke T."/>
        </authorList>
    </citation>
    <scope>NUCLEOTIDE SEQUENCE</scope>
    <source>
        <strain>177R1B</strain>
    </source>
</reference>
<dbReference type="RefSeq" id="WP_013433329.1">
    <property type="nucleotide sequence ID" value="NC_014721.1"/>
</dbReference>
<sequence>MILSLEDVKRYREMEFDVMITKSTVYPERDRDIIKNLCETVEYLYGRVLETQELKQIRDILYGVSVEQRNLKDTLKRKAAKLKNNGLNEAANYVDTLAFIVDLKLGDIEKLIVKIEKILSKESD</sequence>
<dbReference type="Proteomes" id="UP000009256">
    <property type="component" value="Chromosome"/>
</dbReference>
<evidence type="ECO:0000313" key="2">
    <source>
        <dbReference type="Proteomes" id="UP000009256"/>
    </source>
</evidence>
<keyword evidence="2" id="KW-1185">Reference proteome</keyword>
<dbReference type="STRING" id="632335.Calkr_2143"/>
<evidence type="ECO:0000313" key="1">
    <source>
        <dbReference type="EMBL" id="ADQ41608.1"/>
    </source>
</evidence>
<protein>
    <submittedName>
        <fullName evidence="1">Uncharacterized protein</fullName>
    </submittedName>
</protein>
<proteinExistence type="predicted"/>
<organism evidence="1 2">
    <name type="scientific">Caldicellulosiruptor acetigenus (strain ATCC 700853 / DSM 12137 / I77R1B)</name>
    <name type="common">Caldicellulosiruptor kristjanssonii</name>
    <dbReference type="NCBI Taxonomy" id="632335"/>
    <lineage>
        <taxon>Bacteria</taxon>
        <taxon>Bacillati</taxon>
        <taxon>Bacillota</taxon>
        <taxon>Bacillota incertae sedis</taxon>
        <taxon>Caldicellulosiruptorales</taxon>
        <taxon>Caldicellulosiruptoraceae</taxon>
        <taxon>Caldicellulosiruptor</taxon>
    </lineage>
</organism>